<dbReference type="Proteomes" id="UP000003163">
    <property type="component" value="Unassembled WGS sequence"/>
</dbReference>
<accession>J9DLI0</accession>
<name>J9DLI0_EDHAE</name>
<dbReference type="VEuPathDB" id="MicrosporidiaDB:EDEG_03335"/>
<proteinExistence type="predicted"/>
<dbReference type="EMBL" id="AFBI03000083">
    <property type="protein sequence ID" value="EJW02217.1"/>
    <property type="molecule type" value="Genomic_DNA"/>
</dbReference>
<comment type="caution">
    <text evidence="2">The sequence shown here is derived from an EMBL/GenBank/DDBJ whole genome shotgun (WGS) entry which is preliminary data.</text>
</comment>
<keyword evidence="1" id="KW-0472">Membrane</keyword>
<sequence>MDNNFHTETLYPTVMLFFFSYQFLFCFKIKIMLASDPREEESNVNELYEIKIFGLCSILENEFSTIESKKESVLNSVDDNDGGLDYKYNAFEEMLQLCESVCEQYLMCLTQFRRFDKKLQSMQERISDEVNNKYLQQKKTFLDNHQSAISEYFEKTE</sequence>
<keyword evidence="1" id="KW-0812">Transmembrane</keyword>
<reference evidence="2 3" key="1">
    <citation type="submission" date="2011-08" db="EMBL/GenBank/DDBJ databases">
        <authorList>
            <person name="Liu Z.J."/>
            <person name="Shi F.L."/>
            <person name="Lu J.Q."/>
            <person name="Li M."/>
            <person name="Wang Z.L."/>
        </authorList>
    </citation>
    <scope>NUCLEOTIDE SEQUENCE [LARGE SCALE GENOMIC DNA]</scope>
    <source>
        <strain evidence="2 3">USNM 41457</strain>
    </source>
</reference>
<evidence type="ECO:0000256" key="1">
    <source>
        <dbReference type="SAM" id="Phobius"/>
    </source>
</evidence>
<organism evidence="2 3">
    <name type="scientific">Edhazardia aedis (strain USNM 41457)</name>
    <name type="common">Microsporidian parasite</name>
    <dbReference type="NCBI Taxonomy" id="1003232"/>
    <lineage>
        <taxon>Eukaryota</taxon>
        <taxon>Fungi</taxon>
        <taxon>Fungi incertae sedis</taxon>
        <taxon>Microsporidia</taxon>
        <taxon>Edhazardia</taxon>
    </lineage>
</organism>
<gene>
    <name evidence="2" type="ORF">EDEG_03335</name>
</gene>
<keyword evidence="1" id="KW-1133">Transmembrane helix</keyword>
<protein>
    <submittedName>
        <fullName evidence="2">Uncharacterized protein</fullName>
    </submittedName>
</protein>
<evidence type="ECO:0000313" key="3">
    <source>
        <dbReference type="Proteomes" id="UP000003163"/>
    </source>
</evidence>
<dbReference type="AlphaFoldDB" id="J9DLI0"/>
<keyword evidence="3" id="KW-1185">Reference proteome</keyword>
<dbReference type="HOGENOM" id="CLU_1677861_0_0_1"/>
<reference evidence="3" key="2">
    <citation type="submission" date="2015-07" db="EMBL/GenBank/DDBJ databases">
        <title>Contrasting host-pathogen interactions and genome evolution in two generalist and specialist microsporidian pathogens of mosquitoes.</title>
        <authorList>
            <consortium name="The Broad Institute Genomics Platform"/>
            <consortium name="The Broad Institute Genome Sequencing Center for Infectious Disease"/>
            <person name="Cuomo C.A."/>
            <person name="Sanscrainte N.D."/>
            <person name="Goldberg J.M."/>
            <person name="Heiman D."/>
            <person name="Young S."/>
            <person name="Zeng Q."/>
            <person name="Becnel J.J."/>
            <person name="Birren B.W."/>
        </authorList>
    </citation>
    <scope>NUCLEOTIDE SEQUENCE [LARGE SCALE GENOMIC DNA]</scope>
    <source>
        <strain evidence="3">USNM 41457</strain>
    </source>
</reference>
<evidence type="ECO:0000313" key="2">
    <source>
        <dbReference type="EMBL" id="EJW02217.1"/>
    </source>
</evidence>
<dbReference type="InParanoid" id="J9DLI0"/>
<feature type="transmembrane region" description="Helical" evidence="1">
    <location>
        <begin position="12"/>
        <end position="29"/>
    </location>
</feature>